<dbReference type="SMR" id="A0A1I7S6U3"/>
<evidence type="ECO:0000313" key="5">
    <source>
        <dbReference type="Proteomes" id="UP000095284"/>
    </source>
</evidence>
<proteinExistence type="predicted"/>
<feature type="compositionally biased region" description="Basic and acidic residues" evidence="1">
    <location>
        <begin position="312"/>
        <end position="329"/>
    </location>
</feature>
<keyword evidence="2" id="KW-0812">Transmembrane</keyword>
<name>A0A1I7S6U3_BURXY</name>
<feature type="region of interest" description="Disordered" evidence="1">
    <location>
        <begin position="312"/>
        <end position="390"/>
    </location>
</feature>
<dbReference type="EMBL" id="CAJFCV020000001">
    <property type="protein sequence ID" value="CAG9079768.1"/>
    <property type="molecule type" value="Genomic_DNA"/>
</dbReference>
<dbReference type="AlphaFoldDB" id="A0A1I7S6U3"/>
<evidence type="ECO:0000313" key="3">
    <source>
        <dbReference type="EMBL" id="CAD5207978.1"/>
    </source>
</evidence>
<evidence type="ECO:0000313" key="4">
    <source>
        <dbReference type="EMBL" id="CAG9079768.1"/>
    </source>
</evidence>
<accession>A0A1I7S6U3</accession>
<keyword evidence="6" id="KW-1185">Reference proteome</keyword>
<dbReference type="Proteomes" id="UP000659654">
    <property type="component" value="Unassembled WGS sequence"/>
</dbReference>
<keyword evidence="2" id="KW-1133">Transmembrane helix</keyword>
<dbReference type="EMBL" id="CAJFDI010000001">
    <property type="protein sequence ID" value="CAD5207978.1"/>
    <property type="molecule type" value="Genomic_DNA"/>
</dbReference>
<keyword evidence="2" id="KW-0472">Membrane</keyword>
<evidence type="ECO:0000313" key="6">
    <source>
        <dbReference type="Proteomes" id="UP000659654"/>
    </source>
</evidence>
<sequence length="390" mass="42327">MADRDDFVKKALAFVLQCTAIYQGLQPDVAILDVVTADGGKVVKYHYNGSAEPEITTYELNGFGETISNLQVQMMEKDGKLVLAGQVNAGDKCRPFVLEGSELKPLAPFVACKNEVSYMMNEKFYVIRCASDPRNPPNSITTDLKGTLIPDEMKAGQNALPCQLDLAVSQQHKVLAFDKSGCMAVRDDITKWKTAEECKKNTIALTEGTMSDLYSLYYLWLVFKGDCKAEADALSSFKDKFLINTYVKLQASLVETSTAGNDTESTENLGLIIGGGVSAVAVLILSVVAGVLCFLYRRGKLCCKRKRLAEAEARGRNNNKKTDDKKGDESAMSAAGSTSKGVSNGHKTPNDSKLFIDKKPQQTSEQKNPPAAADEAQEEKTATADGEPAQ</sequence>
<gene>
    <name evidence="3" type="ORF">BXYJ_LOCUS214</name>
</gene>
<dbReference type="WBParaSite" id="BXY_0873100.1">
    <property type="protein sequence ID" value="BXY_0873100.1"/>
    <property type="gene ID" value="BXY_0873100"/>
</dbReference>
<organism evidence="5 7">
    <name type="scientific">Bursaphelenchus xylophilus</name>
    <name type="common">Pinewood nematode worm</name>
    <name type="synonym">Aphelenchoides xylophilus</name>
    <dbReference type="NCBI Taxonomy" id="6326"/>
    <lineage>
        <taxon>Eukaryota</taxon>
        <taxon>Metazoa</taxon>
        <taxon>Ecdysozoa</taxon>
        <taxon>Nematoda</taxon>
        <taxon>Chromadorea</taxon>
        <taxon>Rhabditida</taxon>
        <taxon>Tylenchina</taxon>
        <taxon>Tylenchomorpha</taxon>
        <taxon>Aphelenchoidea</taxon>
        <taxon>Aphelenchoididae</taxon>
        <taxon>Bursaphelenchus</taxon>
    </lineage>
</organism>
<feature type="transmembrane region" description="Helical" evidence="2">
    <location>
        <begin position="271"/>
        <end position="296"/>
    </location>
</feature>
<feature type="compositionally biased region" description="Polar residues" evidence="1">
    <location>
        <begin position="335"/>
        <end position="347"/>
    </location>
</feature>
<protein>
    <submittedName>
        <fullName evidence="3">(pine wood nematode) hypothetical protein</fullName>
    </submittedName>
</protein>
<reference evidence="7" key="1">
    <citation type="submission" date="2016-11" db="UniProtKB">
        <authorList>
            <consortium name="WormBaseParasite"/>
        </authorList>
    </citation>
    <scope>IDENTIFICATION</scope>
</reference>
<dbReference type="Proteomes" id="UP000095284">
    <property type="component" value="Unplaced"/>
</dbReference>
<evidence type="ECO:0000313" key="7">
    <source>
        <dbReference type="WBParaSite" id="BXY_0873100.1"/>
    </source>
</evidence>
<dbReference type="Proteomes" id="UP000582659">
    <property type="component" value="Unassembled WGS sequence"/>
</dbReference>
<reference evidence="4" key="2">
    <citation type="submission" date="2020-08" db="EMBL/GenBank/DDBJ databases">
        <authorList>
            <person name="Kikuchi T."/>
        </authorList>
    </citation>
    <scope>NUCLEOTIDE SEQUENCE</scope>
    <source>
        <strain evidence="3">Ka4C1</strain>
    </source>
</reference>
<feature type="compositionally biased region" description="Basic and acidic residues" evidence="1">
    <location>
        <begin position="348"/>
        <end position="360"/>
    </location>
</feature>
<evidence type="ECO:0000256" key="1">
    <source>
        <dbReference type="SAM" id="MobiDB-lite"/>
    </source>
</evidence>
<evidence type="ECO:0000256" key="2">
    <source>
        <dbReference type="SAM" id="Phobius"/>
    </source>
</evidence>